<evidence type="ECO:0000256" key="1">
    <source>
        <dbReference type="SAM" id="MobiDB-lite"/>
    </source>
</evidence>
<evidence type="ECO:0000313" key="2">
    <source>
        <dbReference type="EMBL" id="AEG72250.1"/>
    </source>
</evidence>
<dbReference type="EMBL" id="CP002820">
    <property type="protein sequence ID" value="AEG72250.1"/>
    <property type="molecule type" value="Genomic_DNA"/>
</dbReference>
<dbReference type="PATRIC" id="fig|1031711.3.peg.4788"/>
<name>F6GB49_RALS8</name>
<proteinExistence type="predicted"/>
<sequence>MPVVSDVLFGGRRADLRFIRPVCVSRRAAPRHREAAIAGCSAPSEGRWQGPRRSDDGHTEFQRTGALRKAWLEARRAFPHLQPHHRVMRRRRHLRLEFRLASGMAGTFIPRPAWRAPVSVLFRRRAPHLDDHRCDALHQSVATDLFNRGITNLAVVRYDGRTTLKMTLLNPATDMSPIPVLMPYLKRLAVQPSREPLQ</sequence>
<feature type="region of interest" description="Disordered" evidence="1">
    <location>
        <begin position="40"/>
        <end position="60"/>
    </location>
</feature>
<keyword evidence="2" id="KW-0614">Plasmid</keyword>
<dbReference type="KEGG" id="rsn:RSPO_m01616"/>
<dbReference type="Proteomes" id="UP000007953">
    <property type="component" value="Plasmid megaplasmid"/>
</dbReference>
<geneLocation type="plasmid" evidence="3"/>
<dbReference type="Gene3D" id="3.90.1150.170">
    <property type="match status" value="1"/>
</dbReference>
<reference evidence="2 3" key="1">
    <citation type="journal article" date="2011" name="J. Bacteriol.">
        <title>Complete genome sequence of the plant pathogen Ralstonia solanacearum strain Po82.</title>
        <authorList>
            <person name="Xu J."/>
            <person name="Zheng H.J."/>
            <person name="Liu L."/>
            <person name="Pan Z.C."/>
            <person name="Prior P."/>
            <person name="Tang B."/>
            <person name="Xu J.S."/>
            <person name="Zhang H."/>
            <person name="Tian Q."/>
            <person name="Zhang L.Q."/>
            <person name="Feng J."/>
        </authorList>
    </citation>
    <scope>NUCLEOTIDE SEQUENCE [LARGE SCALE GENOMIC DNA]</scope>
    <source>
        <strain evidence="3">Po82</strain>
    </source>
</reference>
<gene>
    <name evidence="2" type="ordered locus">RSPO_m01616</name>
</gene>
<dbReference type="HOGENOM" id="CLU_1377168_0_0_4"/>
<organism evidence="2 3">
    <name type="scientific">Ralstonia solanacearum (strain Po82)</name>
    <dbReference type="NCBI Taxonomy" id="1031711"/>
    <lineage>
        <taxon>Bacteria</taxon>
        <taxon>Pseudomonadati</taxon>
        <taxon>Pseudomonadota</taxon>
        <taxon>Betaproteobacteria</taxon>
        <taxon>Burkholderiales</taxon>
        <taxon>Burkholderiaceae</taxon>
        <taxon>Ralstonia</taxon>
        <taxon>Ralstonia solanacearum species complex</taxon>
    </lineage>
</organism>
<dbReference type="AlphaFoldDB" id="F6GB49"/>
<accession>F6GB49</accession>
<protein>
    <submittedName>
        <fullName evidence="2">Uncharacterized protein</fullName>
    </submittedName>
</protein>
<evidence type="ECO:0000313" key="3">
    <source>
        <dbReference type="Proteomes" id="UP000007953"/>
    </source>
</evidence>